<reference evidence="3" key="2">
    <citation type="submission" date="2016-05" db="EMBL/GenBank/DDBJ databases">
        <authorList>
            <person name="Lavstsen T."/>
            <person name="Jespersen J.S."/>
        </authorList>
    </citation>
    <scope>NUCLEOTIDE SEQUENCE [LARGE SCALE GENOMIC DNA]</scope>
</reference>
<evidence type="ECO:0000313" key="5">
    <source>
        <dbReference type="Proteomes" id="UP000078560"/>
    </source>
</evidence>
<keyword evidence="1" id="KW-0472">Membrane</keyword>
<protein>
    <submittedName>
        <fullName evidence="3">PIR Superfamily Protein</fullName>
    </submittedName>
</protein>
<dbReference type="Pfam" id="PF05795">
    <property type="entry name" value="Plasmodium_Vir"/>
    <property type="match status" value="1"/>
</dbReference>
<dbReference type="Proteomes" id="UP000078560">
    <property type="component" value="Unassembled WGS sequence"/>
</dbReference>
<evidence type="ECO:0000256" key="1">
    <source>
        <dbReference type="SAM" id="Phobius"/>
    </source>
</evidence>
<dbReference type="AlphaFoldDB" id="A0A1A8XCT7"/>
<dbReference type="EMBL" id="FLQU01001216">
    <property type="protein sequence ID" value="SBS92064.1"/>
    <property type="molecule type" value="Genomic_DNA"/>
</dbReference>
<gene>
    <name evidence="3" type="ORF">POVCU1_077890</name>
    <name evidence="2" type="ORF">POVCU2_0071900</name>
</gene>
<keyword evidence="1" id="KW-0812">Transmembrane</keyword>
<feature type="transmembrane region" description="Helical" evidence="1">
    <location>
        <begin position="268"/>
        <end position="288"/>
    </location>
</feature>
<accession>A0A1A8XCT7</accession>
<name>A0A1A8XCT7_PLAOA</name>
<dbReference type="InterPro" id="IPR008780">
    <property type="entry name" value="Plasmodium_Vir"/>
</dbReference>
<proteinExistence type="predicted"/>
<dbReference type="Proteomes" id="UP000078546">
    <property type="component" value="Unassembled WGS sequence"/>
</dbReference>
<sequence length="339" mass="39824">MTCITEPYKKKYDYLAYIDVYIKNHLLAEKNGDNNIYEIDYNFINNFTDKKFHELRKMCNIFIYLVDALFKGNKGDTLNDDYDFDYLNYWLNAQIHEIDPENICKKIFFQHLMSKVNGNQYLRKLRSSIYDIEENALNNMNSIYTLYKFYNEIKKIINGEVHNKENIINIANNCVLEYKKIKDACPPNDTHFCKALKNFKEKYEEINLCNLHLEEWKKKNLPSLTGENNERIEVCTISADAAKQELTKYPDAESIDVQGTPDINMKNITIGTTATIGVSFICFIFYRFTSFGQWVRSRISKNENSLENLGEQMNQFTLTSEYDHIDSENAAYNIAYNSL</sequence>
<evidence type="ECO:0000313" key="4">
    <source>
        <dbReference type="Proteomes" id="UP000078546"/>
    </source>
</evidence>
<organism evidence="3 4">
    <name type="scientific">Plasmodium ovale curtisi</name>
    <dbReference type="NCBI Taxonomy" id="864141"/>
    <lineage>
        <taxon>Eukaryota</taxon>
        <taxon>Sar</taxon>
        <taxon>Alveolata</taxon>
        <taxon>Apicomplexa</taxon>
        <taxon>Aconoidasida</taxon>
        <taxon>Haemosporida</taxon>
        <taxon>Plasmodiidae</taxon>
        <taxon>Plasmodium</taxon>
        <taxon>Plasmodium (Plasmodium)</taxon>
    </lineage>
</organism>
<dbReference type="EMBL" id="FLQV01003486">
    <property type="protein sequence ID" value="SBT02522.1"/>
    <property type="molecule type" value="Genomic_DNA"/>
</dbReference>
<keyword evidence="1" id="KW-1133">Transmembrane helix</keyword>
<evidence type="ECO:0000313" key="2">
    <source>
        <dbReference type="EMBL" id="SBS92064.1"/>
    </source>
</evidence>
<reference evidence="4 5" key="1">
    <citation type="submission" date="2016-05" db="EMBL/GenBank/DDBJ databases">
        <authorList>
            <person name="Naeem Raeece"/>
        </authorList>
    </citation>
    <scope>NUCLEOTIDE SEQUENCE [LARGE SCALE GENOMIC DNA]</scope>
</reference>
<evidence type="ECO:0000313" key="3">
    <source>
        <dbReference type="EMBL" id="SBT02522.1"/>
    </source>
</evidence>